<protein>
    <recommendedName>
        <fullName evidence="3">Ig-like domain-containing protein</fullName>
    </recommendedName>
</protein>
<accession>A0ABT1E816</accession>
<reference evidence="1 2" key="1">
    <citation type="journal article" date="2022" name="Genome Biol. Evol.">
        <title>Host diet, physiology and behaviors set the stage for Lachnospiraceae cladogenesis.</title>
        <authorList>
            <person name="Vera-Ponce De Leon A."/>
            <person name="Schneider M."/>
            <person name="Jahnes B.C."/>
            <person name="Sadowski V."/>
            <person name="Camuy-Velez L.A."/>
            <person name="Duan J."/>
            <person name="Sabree Z.L."/>
        </authorList>
    </citation>
    <scope>NUCLEOTIDE SEQUENCE [LARGE SCALE GENOMIC DNA]</scope>
    <source>
        <strain evidence="1 2">PAL113</strain>
    </source>
</reference>
<name>A0ABT1E816_9FIRM</name>
<proteinExistence type="predicted"/>
<evidence type="ECO:0000313" key="1">
    <source>
        <dbReference type="EMBL" id="MCP1101975.1"/>
    </source>
</evidence>
<keyword evidence="2" id="KW-1185">Reference proteome</keyword>
<dbReference type="EMBL" id="JAMZFW010000006">
    <property type="protein sequence ID" value="MCP1101975.1"/>
    <property type="molecule type" value="Genomic_DNA"/>
</dbReference>
<evidence type="ECO:0008006" key="3">
    <source>
        <dbReference type="Google" id="ProtNLM"/>
    </source>
</evidence>
<dbReference type="Proteomes" id="UP001523566">
    <property type="component" value="Unassembled WGS sequence"/>
</dbReference>
<evidence type="ECO:0000313" key="2">
    <source>
        <dbReference type="Proteomes" id="UP001523566"/>
    </source>
</evidence>
<organism evidence="1 2">
    <name type="scientific">Aequitasia blattaphilus</name>
    <dbReference type="NCBI Taxonomy" id="2949332"/>
    <lineage>
        <taxon>Bacteria</taxon>
        <taxon>Bacillati</taxon>
        <taxon>Bacillota</taxon>
        <taxon>Clostridia</taxon>
        <taxon>Lachnospirales</taxon>
        <taxon>Lachnospiraceae</taxon>
        <taxon>Aequitasia</taxon>
    </lineage>
</organism>
<comment type="caution">
    <text evidence="1">The sequence shown here is derived from an EMBL/GenBank/DDBJ whole genome shotgun (WGS) entry which is preliminary data.</text>
</comment>
<sequence length="180" mass="20704">MKRWCVLFIALFVLCTGGAILFLNLSKKEEIKKEEPDIILTSELNMKRCDDFPNIEKELKVKKGIKKISVDLTQVDSETAGTYPIIITYEKNGKMFSKREQLIVLSEKKEEIEVKEKNVADYGDIEGKQLESRQTDEIPVKTGDEENLVLLLIAEVLSGVIITMESMGIYQEKRYKRLRI</sequence>
<dbReference type="RefSeq" id="WP_262065763.1">
    <property type="nucleotide sequence ID" value="NZ_JAMXOD010000006.1"/>
</dbReference>
<gene>
    <name evidence="1" type="ORF">NK125_06035</name>
</gene>